<dbReference type="Proteomes" id="UP000075324">
    <property type="component" value="Unassembled WGS sequence"/>
</dbReference>
<sequence>MSAYKNIKDEKFRYYILKQKSDVFHAMKTFFRKEENKAFV</sequence>
<evidence type="ECO:0000313" key="2">
    <source>
        <dbReference type="Proteomes" id="UP000075324"/>
    </source>
</evidence>
<dbReference type="EMBL" id="LQYW01000149">
    <property type="protein sequence ID" value="KYD24641.1"/>
    <property type="molecule type" value="Genomic_DNA"/>
</dbReference>
<organism evidence="1 2">
    <name type="scientific">Parageobacillus toebii</name>
    <dbReference type="NCBI Taxonomy" id="153151"/>
    <lineage>
        <taxon>Bacteria</taxon>
        <taxon>Bacillati</taxon>
        <taxon>Bacillota</taxon>
        <taxon>Bacilli</taxon>
        <taxon>Bacillales</taxon>
        <taxon>Anoxybacillaceae</taxon>
        <taxon>Parageobacillus</taxon>
    </lineage>
</organism>
<dbReference type="AlphaFoldDB" id="A0A150MJI0"/>
<proteinExistence type="predicted"/>
<accession>A0A150MJI0</accession>
<dbReference type="PATRIC" id="fig|153151.4.peg.1316"/>
<gene>
    <name evidence="1" type="ORF">B4110_0650</name>
</gene>
<reference evidence="1 2" key="1">
    <citation type="submission" date="2016-01" db="EMBL/GenBank/DDBJ databases">
        <title>Draft Genome Sequences of Seven Thermophilic Sporeformers Isolated from Foods.</title>
        <authorList>
            <person name="Berendsen E.M."/>
            <person name="Wells-Bennik M.H."/>
            <person name="Krawcyk A.O."/>
            <person name="De Jong A."/>
            <person name="Holsappel S."/>
            <person name="Eijlander R.T."/>
            <person name="Kuipers O.P."/>
        </authorList>
    </citation>
    <scope>NUCLEOTIDE SEQUENCE [LARGE SCALE GENOMIC DNA]</scope>
    <source>
        <strain evidence="1 2">B4110</strain>
    </source>
</reference>
<comment type="caution">
    <text evidence="1">The sequence shown here is derived from an EMBL/GenBank/DDBJ whole genome shotgun (WGS) entry which is preliminary data.</text>
</comment>
<evidence type="ECO:0000313" key="1">
    <source>
        <dbReference type="EMBL" id="KYD24641.1"/>
    </source>
</evidence>
<protein>
    <submittedName>
        <fullName evidence="1">Uncharacterized protein</fullName>
    </submittedName>
</protein>
<name>A0A150MJI0_9BACL</name>